<dbReference type="SUPFAM" id="SSF54928">
    <property type="entry name" value="RNA-binding domain, RBD"/>
    <property type="match status" value="1"/>
</dbReference>
<dbReference type="SMART" id="SM00360">
    <property type="entry name" value="RRM"/>
    <property type="match status" value="2"/>
</dbReference>
<feature type="region of interest" description="Disordered" evidence="6">
    <location>
        <begin position="14"/>
        <end position="50"/>
    </location>
</feature>
<organism evidence="8 9">
    <name type="scientific">Steinernema carpocapsae</name>
    <name type="common">Entomopathogenic nematode</name>
    <dbReference type="NCBI Taxonomy" id="34508"/>
    <lineage>
        <taxon>Eukaryota</taxon>
        <taxon>Metazoa</taxon>
        <taxon>Ecdysozoa</taxon>
        <taxon>Nematoda</taxon>
        <taxon>Chromadorea</taxon>
        <taxon>Rhabditida</taxon>
        <taxon>Tylenchina</taxon>
        <taxon>Panagrolaimomorpha</taxon>
        <taxon>Strongyloidoidea</taxon>
        <taxon>Steinernematidae</taxon>
        <taxon>Steinernema</taxon>
    </lineage>
</organism>
<dbReference type="InterPro" id="IPR012677">
    <property type="entry name" value="Nucleotide-bd_a/b_plait_sf"/>
</dbReference>
<comment type="function">
    <text evidence="3">Has a role in the perception of gravity.</text>
</comment>
<name>A0A4U5N655_STECR</name>
<accession>A0A4U5N655</accession>
<keyword evidence="1" id="KW-0677">Repeat</keyword>
<sequence>MHLPYMNGFGYGSRTRNNGMPNGGIGAGPSHNRDRHHQNDSPRHDSSAHLSETNLYIRGLDSNCTDDQLRSMCEEYGTIVSTKAIMDKATNQCKGYGFVDFESAESASNAVRALNERNIQAQMAKVCQIIRNKKPQQEQDPTNLYIANLPLDFTEEKLETLLHGEGTVISTRILRNQVDGSSRGVGFARMTSKENCDNIIQKMNGTILDGSALPLLVKLADSGRNKKRSGGSGYQNGNSHLSYSQITGGAMDAYQYPMYTSQNGPSSHQEGGPAGSVVFNPQNRYAPQQFFLSGAQYGAQFIAGPPNQAFGSPQIMTNYTADGQLNQITGQIQNMSVNGPNGAQTAGGPSAGTENNATNSGPPANMPPHAYVQSNNMYNPTPYAYNPYFMGPPVPAEMVSMVPNSNTPPANYVTTTSQYEVSAASLVHQQSAQSVAQSSTAQEVTNSTGNGAASSPGSNEMVTQAGSSSPSNAAEENSN</sequence>
<proteinExistence type="predicted"/>
<feature type="region of interest" description="Disordered" evidence="6">
    <location>
        <begin position="258"/>
        <end position="277"/>
    </location>
</feature>
<keyword evidence="2 5" id="KW-0694">RNA-binding</keyword>
<reference evidence="8 9" key="2">
    <citation type="journal article" date="2019" name="G3 (Bethesda)">
        <title>Hybrid Assembly of the Genome of the Entomopathogenic Nematode Steinernema carpocapsae Identifies the X-Chromosome.</title>
        <authorList>
            <person name="Serra L."/>
            <person name="Macchietto M."/>
            <person name="Macias-Munoz A."/>
            <person name="McGill C.J."/>
            <person name="Rodriguez I.M."/>
            <person name="Rodriguez B."/>
            <person name="Murad R."/>
            <person name="Mortazavi A."/>
        </authorList>
    </citation>
    <scope>NUCLEOTIDE SEQUENCE [LARGE SCALE GENOMIC DNA]</scope>
    <source>
        <strain evidence="8 9">ALL</strain>
    </source>
</reference>
<dbReference type="GO" id="GO:0003723">
    <property type="term" value="F:RNA binding"/>
    <property type="evidence" value="ECO:0007669"/>
    <property type="project" value="UniProtKB-UniRule"/>
</dbReference>
<feature type="region of interest" description="Disordered" evidence="6">
    <location>
        <begin position="434"/>
        <end position="479"/>
    </location>
</feature>
<dbReference type="PROSITE" id="PS50102">
    <property type="entry name" value="RRM"/>
    <property type="match status" value="2"/>
</dbReference>
<dbReference type="Gene3D" id="3.30.70.330">
    <property type="match status" value="2"/>
</dbReference>
<dbReference type="GO" id="GO:1990904">
    <property type="term" value="C:ribonucleoprotein complex"/>
    <property type="evidence" value="ECO:0007669"/>
    <property type="project" value="InterPro"/>
</dbReference>
<evidence type="ECO:0000256" key="6">
    <source>
        <dbReference type="SAM" id="MobiDB-lite"/>
    </source>
</evidence>
<dbReference type="InterPro" id="IPR002343">
    <property type="entry name" value="Hud_Sxl_RNA"/>
</dbReference>
<feature type="region of interest" description="Disordered" evidence="6">
    <location>
        <begin position="338"/>
        <end position="363"/>
    </location>
</feature>
<reference evidence="8 9" key="1">
    <citation type="journal article" date="2015" name="Genome Biol.">
        <title>Comparative genomics of Steinernema reveals deeply conserved gene regulatory networks.</title>
        <authorList>
            <person name="Dillman A.R."/>
            <person name="Macchietto M."/>
            <person name="Porter C.F."/>
            <person name="Rogers A."/>
            <person name="Williams B."/>
            <person name="Antoshechkin I."/>
            <person name="Lee M.M."/>
            <person name="Goodwin Z."/>
            <person name="Lu X."/>
            <person name="Lewis E.E."/>
            <person name="Goodrich-Blair H."/>
            <person name="Stock S.P."/>
            <person name="Adams B.J."/>
            <person name="Sternberg P.W."/>
            <person name="Mortazavi A."/>
        </authorList>
    </citation>
    <scope>NUCLEOTIDE SEQUENCE [LARGE SCALE GENOMIC DNA]</scope>
    <source>
        <strain evidence="8 9">ALL</strain>
    </source>
</reference>
<feature type="domain" description="RRM" evidence="7">
    <location>
        <begin position="53"/>
        <end position="126"/>
    </location>
</feature>
<feature type="compositionally biased region" description="Polar residues" evidence="6">
    <location>
        <begin position="443"/>
        <end position="466"/>
    </location>
</feature>
<evidence type="ECO:0000313" key="8">
    <source>
        <dbReference type="EMBL" id="TKR77988.1"/>
    </source>
</evidence>
<dbReference type="InterPro" id="IPR000504">
    <property type="entry name" value="RRM_dom"/>
</dbReference>
<dbReference type="Pfam" id="PF00076">
    <property type="entry name" value="RRM_1"/>
    <property type="match status" value="2"/>
</dbReference>
<dbReference type="Proteomes" id="UP000298663">
    <property type="component" value="Unassembled WGS sequence"/>
</dbReference>
<feature type="compositionally biased region" description="Basic and acidic residues" evidence="6">
    <location>
        <begin position="37"/>
        <end position="47"/>
    </location>
</feature>
<evidence type="ECO:0000313" key="9">
    <source>
        <dbReference type="Proteomes" id="UP000298663"/>
    </source>
</evidence>
<evidence type="ECO:0000259" key="7">
    <source>
        <dbReference type="PROSITE" id="PS50102"/>
    </source>
</evidence>
<dbReference type="EMBL" id="AZBU02000005">
    <property type="protein sequence ID" value="TKR77988.1"/>
    <property type="molecule type" value="Genomic_DNA"/>
</dbReference>
<dbReference type="AlphaFoldDB" id="A0A4U5N655"/>
<gene>
    <name evidence="8" type="ORF">L596_018869</name>
</gene>
<dbReference type="FunFam" id="3.30.70.330:FF:000482">
    <property type="entry name" value="SUPpressor"/>
    <property type="match status" value="1"/>
</dbReference>
<dbReference type="OrthoDB" id="271725at2759"/>
<feature type="compositionally biased region" description="Polar residues" evidence="6">
    <location>
        <begin position="352"/>
        <end position="362"/>
    </location>
</feature>
<dbReference type="STRING" id="34508.A0A4U5N655"/>
<comment type="caution">
    <text evidence="8">The sequence shown here is derived from an EMBL/GenBank/DDBJ whole genome shotgun (WGS) entry which is preliminary data.</text>
</comment>
<evidence type="ECO:0000256" key="4">
    <source>
        <dbReference type="ARBA" id="ARBA00039536"/>
    </source>
</evidence>
<feature type="compositionally biased region" description="Polar residues" evidence="6">
    <location>
        <begin position="258"/>
        <end position="269"/>
    </location>
</feature>
<evidence type="ECO:0000256" key="2">
    <source>
        <dbReference type="ARBA" id="ARBA00022884"/>
    </source>
</evidence>
<dbReference type="CDD" id="cd12243">
    <property type="entry name" value="RRM1_MSSP"/>
    <property type="match status" value="1"/>
</dbReference>
<protein>
    <recommendedName>
        <fullName evidence="4">Protein alan shepard</fullName>
    </recommendedName>
</protein>
<dbReference type="PANTHER" id="PTHR24012">
    <property type="entry name" value="RNA BINDING PROTEIN"/>
    <property type="match status" value="1"/>
</dbReference>
<keyword evidence="9" id="KW-1185">Reference proteome</keyword>
<evidence type="ECO:0000256" key="3">
    <source>
        <dbReference type="ARBA" id="ARBA00037469"/>
    </source>
</evidence>
<dbReference type="InterPro" id="IPR035979">
    <property type="entry name" value="RBD_domain_sf"/>
</dbReference>
<dbReference type="PRINTS" id="PR00961">
    <property type="entry name" value="HUDSXLRNA"/>
</dbReference>
<feature type="compositionally biased region" description="Low complexity" evidence="6">
    <location>
        <begin position="467"/>
        <end position="479"/>
    </location>
</feature>
<feature type="domain" description="RRM" evidence="7">
    <location>
        <begin position="142"/>
        <end position="222"/>
    </location>
</feature>
<evidence type="ECO:0000256" key="5">
    <source>
        <dbReference type="PROSITE-ProRule" id="PRU00176"/>
    </source>
</evidence>
<evidence type="ECO:0000256" key="1">
    <source>
        <dbReference type="ARBA" id="ARBA00022737"/>
    </source>
</evidence>